<name>A0A6A6Z0E2_9PEZI</name>
<evidence type="ECO:0000256" key="1">
    <source>
        <dbReference type="SAM" id="MobiDB-lite"/>
    </source>
</evidence>
<dbReference type="EMBL" id="MU003695">
    <property type="protein sequence ID" value="KAF2814480.1"/>
    <property type="molecule type" value="Genomic_DNA"/>
</dbReference>
<reference evidence="4" key="2">
    <citation type="submission" date="2020-04" db="EMBL/GenBank/DDBJ databases">
        <authorList>
            <consortium name="NCBI Genome Project"/>
        </authorList>
    </citation>
    <scope>NUCLEOTIDE SEQUENCE</scope>
    <source>
        <strain evidence="4">CBS 304.34</strain>
    </source>
</reference>
<dbReference type="Proteomes" id="UP000504636">
    <property type="component" value="Unplaced"/>
</dbReference>
<evidence type="ECO:0008006" key="5">
    <source>
        <dbReference type="Google" id="ProtNLM"/>
    </source>
</evidence>
<evidence type="ECO:0000313" key="3">
    <source>
        <dbReference type="Proteomes" id="UP000504636"/>
    </source>
</evidence>
<keyword evidence="3" id="KW-1185">Reference proteome</keyword>
<evidence type="ECO:0000313" key="2">
    <source>
        <dbReference type="EMBL" id="KAF2814480.1"/>
    </source>
</evidence>
<accession>A0A6A6Z0E2</accession>
<organism evidence="2">
    <name type="scientific">Mytilinidion resinicola</name>
    <dbReference type="NCBI Taxonomy" id="574789"/>
    <lineage>
        <taxon>Eukaryota</taxon>
        <taxon>Fungi</taxon>
        <taxon>Dikarya</taxon>
        <taxon>Ascomycota</taxon>
        <taxon>Pezizomycotina</taxon>
        <taxon>Dothideomycetes</taxon>
        <taxon>Pleosporomycetidae</taxon>
        <taxon>Mytilinidiales</taxon>
        <taxon>Mytilinidiaceae</taxon>
        <taxon>Mytilinidion</taxon>
    </lineage>
</organism>
<gene>
    <name evidence="2 4" type="ORF">BDZ99DRAFT_460131</name>
</gene>
<protein>
    <recommendedName>
        <fullName evidence="5">F-box domain-containing protein</fullName>
    </recommendedName>
</protein>
<reference evidence="2 4" key="1">
    <citation type="journal article" date="2020" name="Stud. Mycol.">
        <title>101 Dothideomycetes genomes: a test case for predicting lifestyles and emergence of pathogens.</title>
        <authorList>
            <person name="Haridas S."/>
            <person name="Albert R."/>
            <person name="Binder M."/>
            <person name="Bloem J."/>
            <person name="Labutti K."/>
            <person name="Salamov A."/>
            <person name="Andreopoulos B."/>
            <person name="Baker S."/>
            <person name="Barry K."/>
            <person name="Bills G."/>
            <person name="Bluhm B."/>
            <person name="Cannon C."/>
            <person name="Castanera R."/>
            <person name="Culley D."/>
            <person name="Daum C."/>
            <person name="Ezra D."/>
            <person name="Gonzalez J."/>
            <person name="Henrissat B."/>
            <person name="Kuo A."/>
            <person name="Liang C."/>
            <person name="Lipzen A."/>
            <person name="Lutzoni F."/>
            <person name="Magnuson J."/>
            <person name="Mondo S."/>
            <person name="Nolan M."/>
            <person name="Ohm R."/>
            <person name="Pangilinan J."/>
            <person name="Park H.-J."/>
            <person name="Ramirez L."/>
            <person name="Alfaro M."/>
            <person name="Sun H."/>
            <person name="Tritt A."/>
            <person name="Yoshinaga Y."/>
            <person name="Zwiers L.-H."/>
            <person name="Turgeon B."/>
            <person name="Goodwin S."/>
            <person name="Spatafora J."/>
            <person name="Crous P."/>
            <person name="Grigoriev I."/>
        </authorList>
    </citation>
    <scope>NUCLEOTIDE SEQUENCE</scope>
    <source>
        <strain evidence="2 4">CBS 304.34</strain>
    </source>
</reference>
<dbReference type="PANTHER" id="PTHR42085:SF2">
    <property type="entry name" value="F-BOX DOMAIN-CONTAINING PROTEIN"/>
    <property type="match status" value="1"/>
</dbReference>
<dbReference type="OrthoDB" id="62952at2759"/>
<dbReference type="InterPro" id="IPR038883">
    <property type="entry name" value="AN11006-like"/>
</dbReference>
<dbReference type="PANTHER" id="PTHR42085">
    <property type="entry name" value="F-BOX DOMAIN-CONTAINING PROTEIN"/>
    <property type="match status" value="1"/>
</dbReference>
<sequence>MARGKQTARYQVGRLPNKPACTPRPHIQPTRSTLVAGTRRNPEREARADMSFLFDSEDDIAAIDNERPKKKRRVAWKPKGKFRFLDLPAELRNSIYELLLVNQRDDSPFHALRLFINQEARDFRKTRRERESIKRIHMGGTAIIPKPVKVKPLAYTAILATNKQINREAKHVLYSRNIYALTLSRHNWDHIHQPTNIIKPSGWDFSAMTNLHLELVLSTTFDVDTLVDWMALFSEMASLNQLTISLTRGPNHYVNEDAMQKWEDVHWMFKAFLRSFVQAIPKNATVVWDHSEPAVGEGRLRGQGHRRVKPSVVKGMWAEMKQLQGLEHELPEAVEEDTSEDTARDNEVGA</sequence>
<dbReference type="RefSeq" id="XP_033581444.1">
    <property type="nucleotide sequence ID" value="XM_033719320.1"/>
</dbReference>
<evidence type="ECO:0000313" key="4">
    <source>
        <dbReference type="RefSeq" id="XP_033581444.1"/>
    </source>
</evidence>
<feature type="region of interest" description="Disordered" evidence="1">
    <location>
        <begin position="328"/>
        <end position="350"/>
    </location>
</feature>
<dbReference type="AlphaFoldDB" id="A0A6A6Z0E2"/>
<reference evidence="4" key="3">
    <citation type="submission" date="2025-04" db="UniProtKB">
        <authorList>
            <consortium name="RefSeq"/>
        </authorList>
    </citation>
    <scope>IDENTIFICATION</scope>
    <source>
        <strain evidence="4">CBS 304.34</strain>
    </source>
</reference>
<feature type="compositionally biased region" description="Basic and acidic residues" evidence="1">
    <location>
        <begin position="341"/>
        <end position="350"/>
    </location>
</feature>
<proteinExistence type="predicted"/>
<feature type="region of interest" description="Disordered" evidence="1">
    <location>
        <begin position="1"/>
        <end position="29"/>
    </location>
</feature>
<dbReference type="GeneID" id="54460213"/>